<keyword evidence="1" id="KW-0812">Transmembrane</keyword>
<feature type="domain" description="DUF6644" evidence="2">
    <location>
        <begin position="28"/>
        <end position="156"/>
    </location>
</feature>
<proteinExistence type="predicted"/>
<gene>
    <name evidence="3" type="ORF">HMPREF0731_3603</name>
</gene>
<keyword evidence="1" id="KW-1133">Transmembrane helix</keyword>
<reference evidence="3 4" key="1">
    <citation type="submission" date="2010-04" db="EMBL/GenBank/DDBJ databases">
        <authorList>
            <person name="Qin X."/>
            <person name="Bachman B."/>
            <person name="Battles P."/>
            <person name="Bell A."/>
            <person name="Bess C."/>
            <person name="Bickham C."/>
            <person name="Chaboub L."/>
            <person name="Chen D."/>
            <person name="Coyle M."/>
            <person name="Deiros D.R."/>
            <person name="Dinh H."/>
            <person name="Forbes L."/>
            <person name="Fowler G."/>
            <person name="Francisco L."/>
            <person name="Fu Q."/>
            <person name="Gubbala S."/>
            <person name="Hale W."/>
            <person name="Han Y."/>
            <person name="Hemphill L."/>
            <person name="Highlander S.K."/>
            <person name="Hirani K."/>
            <person name="Hogues M."/>
            <person name="Jackson L."/>
            <person name="Jakkamsetti A."/>
            <person name="Javaid M."/>
            <person name="Jiang H."/>
            <person name="Korchina V."/>
            <person name="Kovar C."/>
            <person name="Lara F."/>
            <person name="Lee S."/>
            <person name="Mata R."/>
            <person name="Mathew T."/>
            <person name="Moen C."/>
            <person name="Morales K."/>
            <person name="Munidasa M."/>
            <person name="Nazareth L."/>
            <person name="Ngo R."/>
            <person name="Nguyen L."/>
            <person name="Okwuonu G."/>
            <person name="Ongeri F."/>
            <person name="Patil S."/>
            <person name="Petrosino J."/>
            <person name="Pham C."/>
            <person name="Pham P."/>
            <person name="Pu L.-L."/>
            <person name="Puazo M."/>
            <person name="Raj R."/>
            <person name="Reid J."/>
            <person name="Rouhana J."/>
            <person name="Saada N."/>
            <person name="Shang Y."/>
            <person name="Simmons D."/>
            <person name="Thornton R."/>
            <person name="Warren J."/>
            <person name="Weissenberger G."/>
            <person name="Zhang J."/>
            <person name="Zhang L."/>
            <person name="Zhou C."/>
            <person name="Zhu D."/>
            <person name="Muzny D."/>
            <person name="Worley K."/>
            <person name="Gibbs R."/>
        </authorList>
    </citation>
    <scope>NUCLEOTIDE SEQUENCE [LARGE SCALE GENOMIC DNA]</scope>
    <source>
        <strain evidence="3 4">ATCC 49957</strain>
    </source>
</reference>
<dbReference type="Proteomes" id="UP000005324">
    <property type="component" value="Unassembled WGS sequence"/>
</dbReference>
<feature type="transmembrane region" description="Helical" evidence="1">
    <location>
        <begin position="65"/>
        <end position="84"/>
    </location>
</feature>
<feature type="transmembrane region" description="Helical" evidence="1">
    <location>
        <begin position="30"/>
        <end position="53"/>
    </location>
</feature>
<evidence type="ECO:0000313" key="3">
    <source>
        <dbReference type="EMBL" id="EFH10174.1"/>
    </source>
</evidence>
<protein>
    <recommendedName>
        <fullName evidence="2">DUF6644 domain-containing protein</fullName>
    </recommendedName>
</protein>
<dbReference type="OrthoDB" id="118399at2"/>
<dbReference type="InterPro" id="IPR046586">
    <property type="entry name" value="DUF6644"/>
</dbReference>
<keyword evidence="1" id="KW-0472">Membrane</keyword>
<feature type="transmembrane region" description="Helical" evidence="1">
    <location>
        <begin position="96"/>
        <end position="114"/>
    </location>
</feature>
<dbReference type="AlphaFoldDB" id="D5RR91"/>
<comment type="caution">
    <text evidence="3">The sequence shown here is derived from an EMBL/GenBank/DDBJ whole genome shotgun (WGS) entry which is preliminary data.</text>
</comment>
<sequence length="157" mass="16099">MEAALALLADSALPAWLRRSGLGYPLVNAAHVLGLGLLLGSIATLDLRLLGAFRGAPLSVLAPPLLAMAKAGLVLAILSGALLFSVQPLAYAANPAFLAKLFLVALGIANALALRRRAVWRQALQGGAVPPALKLAALISLAAWLGALLAGRWIGFL</sequence>
<name>D5RR91_9PROT</name>
<keyword evidence="4" id="KW-1185">Reference proteome</keyword>
<feature type="transmembrane region" description="Helical" evidence="1">
    <location>
        <begin position="135"/>
        <end position="154"/>
    </location>
</feature>
<dbReference type="EMBL" id="ADVL01000691">
    <property type="protein sequence ID" value="EFH10174.1"/>
    <property type="molecule type" value="Genomic_DNA"/>
</dbReference>
<dbReference type="HOGENOM" id="CLU_116250_1_0_5"/>
<accession>D5RR91</accession>
<evidence type="ECO:0000313" key="4">
    <source>
        <dbReference type="Proteomes" id="UP000005324"/>
    </source>
</evidence>
<evidence type="ECO:0000259" key="2">
    <source>
        <dbReference type="Pfam" id="PF20349"/>
    </source>
</evidence>
<dbReference type="RefSeq" id="WP_007002633.1">
    <property type="nucleotide sequence ID" value="NZ_GG770777.1"/>
</dbReference>
<organism evidence="3 4">
    <name type="scientific">Pseudoroseomonas cervicalis ATCC 49957</name>
    <dbReference type="NCBI Taxonomy" id="525371"/>
    <lineage>
        <taxon>Bacteria</taxon>
        <taxon>Pseudomonadati</taxon>
        <taxon>Pseudomonadota</taxon>
        <taxon>Alphaproteobacteria</taxon>
        <taxon>Acetobacterales</taxon>
        <taxon>Roseomonadaceae</taxon>
        <taxon>Roseomonas</taxon>
    </lineage>
</organism>
<dbReference type="Pfam" id="PF20349">
    <property type="entry name" value="DUF6644"/>
    <property type="match status" value="1"/>
</dbReference>
<evidence type="ECO:0000256" key="1">
    <source>
        <dbReference type="SAM" id="Phobius"/>
    </source>
</evidence>